<dbReference type="InterPro" id="IPR002559">
    <property type="entry name" value="Transposase_11"/>
</dbReference>
<organism evidence="3 4">
    <name type="scientific">Corallococcus sicarius</name>
    <dbReference type="NCBI Taxonomy" id="2316726"/>
    <lineage>
        <taxon>Bacteria</taxon>
        <taxon>Pseudomonadati</taxon>
        <taxon>Myxococcota</taxon>
        <taxon>Myxococcia</taxon>
        <taxon>Myxococcales</taxon>
        <taxon>Cystobacterineae</taxon>
        <taxon>Myxococcaceae</taxon>
        <taxon>Corallococcus</taxon>
    </lineage>
</organism>
<feature type="compositionally biased region" description="Basic residues" evidence="1">
    <location>
        <begin position="1"/>
        <end position="16"/>
    </location>
</feature>
<keyword evidence="4" id="KW-1185">Reference proteome</keyword>
<evidence type="ECO:0000313" key="3">
    <source>
        <dbReference type="EMBL" id="RKH44809.1"/>
    </source>
</evidence>
<dbReference type="EMBL" id="RAWG01000044">
    <property type="protein sequence ID" value="RKH44809.1"/>
    <property type="molecule type" value="Genomic_DNA"/>
</dbReference>
<sequence>MGRPGAPRRRGRKRGIRSNALGRSRGGFSTKIHAVTTTGGKPLHLALTPGQQHESTMAEELLVHAEGEAFIADTGDDADRIRANVQKLGMKPVIHSNPSRKSPLPLDRSLYRLRYRVECFFHDLKRFRAAATRYDKTATSYLAVLHVASMLLWLR</sequence>
<protein>
    <submittedName>
        <fullName evidence="3">IS5 family transposase</fullName>
    </submittedName>
</protein>
<feature type="region of interest" description="Disordered" evidence="1">
    <location>
        <begin position="1"/>
        <end position="28"/>
    </location>
</feature>
<evidence type="ECO:0000256" key="1">
    <source>
        <dbReference type="SAM" id="MobiDB-lite"/>
    </source>
</evidence>
<dbReference type="Proteomes" id="UP000273405">
    <property type="component" value="Unassembled WGS sequence"/>
</dbReference>
<dbReference type="Pfam" id="PF01609">
    <property type="entry name" value="DDE_Tnp_1"/>
    <property type="match status" value="1"/>
</dbReference>
<proteinExistence type="predicted"/>
<dbReference type="GO" id="GO:0003677">
    <property type="term" value="F:DNA binding"/>
    <property type="evidence" value="ECO:0007669"/>
    <property type="project" value="InterPro"/>
</dbReference>
<accession>A0A3A8NMU0</accession>
<dbReference type="OrthoDB" id="1551210at2"/>
<dbReference type="PANTHER" id="PTHR30007">
    <property type="entry name" value="PHP DOMAIN PROTEIN"/>
    <property type="match status" value="1"/>
</dbReference>
<dbReference type="GO" id="GO:0004803">
    <property type="term" value="F:transposase activity"/>
    <property type="evidence" value="ECO:0007669"/>
    <property type="project" value="InterPro"/>
</dbReference>
<dbReference type="PANTHER" id="PTHR30007:SF1">
    <property type="entry name" value="BLR1914 PROTEIN"/>
    <property type="match status" value="1"/>
</dbReference>
<dbReference type="NCBIfam" id="NF033580">
    <property type="entry name" value="transpos_IS5_3"/>
    <property type="match status" value="1"/>
</dbReference>
<dbReference type="AlphaFoldDB" id="A0A3A8NMU0"/>
<evidence type="ECO:0000313" key="4">
    <source>
        <dbReference type="Proteomes" id="UP000273405"/>
    </source>
</evidence>
<comment type="caution">
    <text evidence="3">The sequence shown here is derived from an EMBL/GenBank/DDBJ whole genome shotgun (WGS) entry which is preliminary data.</text>
</comment>
<name>A0A3A8NMU0_9BACT</name>
<reference evidence="4" key="1">
    <citation type="submission" date="2018-09" db="EMBL/GenBank/DDBJ databases">
        <authorList>
            <person name="Livingstone P.G."/>
            <person name="Whitworth D.E."/>
        </authorList>
    </citation>
    <scope>NUCLEOTIDE SEQUENCE [LARGE SCALE GENOMIC DNA]</scope>
    <source>
        <strain evidence="4">CA040B</strain>
    </source>
</reference>
<feature type="domain" description="Transposase IS4-like" evidence="2">
    <location>
        <begin position="22"/>
        <end position="152"/>
    </location>
</feature>
<gene>
    <name evidence="3" type="ORF">D7X12_09600</name>
</gene>
<evidence type="ECO:0000259" key="2">
    <source>
        <dbReference type="Pfam" id="PF01609"/>
    </source>
</evidence>
<dbReference type="GO" id="GO:0006313">
    <property type="term" value="P:DNA transposition"/>
    <property type="evidence" value="ECO:0007669"/>
    <property type="project" value="InterPro"/>
</dbReference>